<organism evidence="2 3">
    <name type="scientific">Raineyella fluvialis</name>
    <dbReference type="NCBI Taxonomy" id="2662261"/>
    <lineage>
        <taxon>Bacteria</taxon>
        <taxon>Bacillati</taxon>
        <taxon>Actinomycetota</taxon>
        <taxon>Actinomycetes</taxon>
        <taxon>Propionibacteriales</taxon>
        <taxon>Propionibacteriaceae</taxon>
        <taxon>Raineyella</taxon>
    </lineage>
</organism>
<dbReference type="Proteomes" id="UP000386847">
    <property type="component" value="Chromosome"/>
</dbReference>
<dbReference type="PANTHER" id="PTHR14136:SF17">
    <property type="entry name" value="BTB_POZ DOMAIN-CONTAINING PROTEIN KCTD9"/>
    <property type="match status" value="1"/>
</dbReference>
<dbReference type="InterPro" id="IPR051082">
    <property type="entry name" value="Pentapeptide-BTB/POZ_domain"/>
</dbReference>
<evidence type="ECO:0000256" key="1">
    <source>
        <dbReference type="SAM" id="MobiDB-lite"/>
    </source>
</evidence>
<accession>A0A5Q2F7E6</accession>
<evidence type="ECO:0000313" key="2">
    <source>
        <dbReference type="EMBL" id="QGF22578.1"/>
    </source>
</evidence>
<dbReference type="AlphaFoldDB" id="A0A5Q2F7E6"/>
<name>A0A5Q2F7E6_9ACTN</name>
<evidence type="ECO:0000313" key="3">
    <source>
        <dbReference type="Proteomes" id="UP000386847"/>
    </source>
</evidence>
<dbReference type="RefSeq" id="WP_153571107.1">
    <property type="nucleotide sequence ID" value="NZ_CP045725.1"/>
</dbReference>
<sequence>MSAARRGTGGPRQGCPDLGHLPEGDPADLSPGADVSGVDFTDLAVASLDLAGALVTSTRVAALSAKDVDLTGTRLSEVELSRVDLPLVRAALGHWNAVTVNGRWGALEAYEAQWRSVRFVGCKLGFVNVRRAKLAEVEFTDCDIEELDLVDAQVRRLRFSDSRIRHLDVTHATLRDVDLRGAALTSVAGVTELRGTTLTTDQVTFLAPMLAAGLGIRVDP</sequence>
<gene>
    <name evidence="2" type="ORF">Rai3103_01535</name>
</gene>
<dbReference type="Pfam" id="PF13599">
    <property type="entry name" value="Pentapeptide_4"/>
    <property type="match status" value="1"/>
</dbReference>
<proteinExistence type="predicted"/>
<dbReference type="Gene3D" id="2.160.20.80">
    <property type="entry name" value="E3 ubiquitin-protein ligase SopA"/>
    <property type="match status" value="1"/>
</dbReference>
<dbReference type="KEGG" id="rain:Rai3103_01535"/>
<dbReference type="InterPro" id="IPR001646">
    <property type="entry name" value="5peptide_repeat"/>
</dbReference>
<feature type="region of interest" description="Disordered" evidence="1">
    <location>
        <begin position="1"/>
        <end position="32"/>
    </location>
</feature>
<reference evidence="2 3" key="1">
    <citation type="submission" date="2019-10" db="EMBL/GenBank/DDBJ databases">
        <title>Genomic analysis of Raineyella sp. CBA3103.</title>
        <authorList>
            <person name="Roh S.W."/>
        </authorList>
    </citation>
    <scope>NUCLEOTIDE SEQUENCE [LARGE SCALE GENOMIC DNA]</scope>
    <source>
        <strain evidence="2 3">CBA3103</strain>
    </source>
</reference>
<dbReference type="PANTHER" id="PTHR14136">
    <property type="entry name" value="BTB_POZ DOMAIN-CONTAINING PROTEIN KCTD9"/>
    <property type="match status" value="1"/>
</dbReference>
<dbReference type="SUPFAM" id="SSF141571">
    <property type="entry name" value="Pentapeptide repeat-like"/>
    <property type="match status" value="1"/>
</dbReference>
<protein>
    <submittedName>
        <fullName evidence="2">Pentapeptide repeat-containing protein</fullName>
    </submittedName>
</protein>
<keyword evidence="3" id="KW-1185">Reference proteome</keyword>
<dbReference type="EMBL" id="CP045725">
    <property type="protein sequence ID" value="QGF22578.1"/>
    <property type="molecule type" value="Genomic_DNA"/>
</dbReference>